<keyword evidence="2" id="KW-1185">Reference proteome</keyword>
<dbReference type="EMBL" id="BTGU01000016">
    <property type="protein sequence ID" value="GMN43634.1"/>
    <property type="molecule type" value="Genomic_DNA"/>
</dbReference>
<reference evidence="1" key="1">
    <citation type="submission" date="2023-07" db="EMBL/GenBank/DDBJ databases">
        <title>draft genome sequence of fig (Ficus carica).</title>
        <authorList>
            <person name="Takahashi T."/>
            <person name="Nishimura K."/>
        </authorList>
    </citation>
    <scope>NUCLEOTIDE SEQUENCE</scope>
</reference>
<gene>
    <name evidence="1" type="ORF">TIFTF001_012826</name>
</gene>
<proteinExistence type="predicted"/>
<organism evidence="1 2">
    <name type="scientific">Ficus carica</name>
    <name type="common">Common fig</name>
    <dbReference type="NCBI Taxonomy" id="3494"/>
    <lineage>
        <taxon>Eukaryota</taxon>
        <taxon>Viridiplantae</taxon>
        <taxon>Streptophyta</taxon>
        <taxon>Embryophyta</taxon>
        <taxon>Tracheophyta</taxon>
        <taxon>Spermatophyta</taxon>
        <taxon>Magnoliopsida</taxon>
        <taxon>eudicotyledons</taxon>
        <taxon>Gunneridae</taxon>
        <taxon>Pentapetalae</taxon>
        <taxon>rosids</taxon>
        <taxon>fabids</taxon>
        <taxon>Rosales</taxon>
        <taxon>Moraceae</taxon>
        <taxon>Ficeae</taxon>
        <taxon>Ficus</taxon>
    </lineage>
</organism>
<accession>A0AA87ZTX8</accession>
<dbReference type="Proteomes" id="UP001187192">
    <property type="component" value="Unassembled WGS sequence"/>
</dbReference>
<evidence type="ECO:0000313" key="1">
    <source>
        <dbReference type="EMBL" id="GMN43634.1"/>
    </source>
</evidence>
<comment type="caution">
    <text evidence="1">The sequence shown here is derived from an EMBL/GenBank/DDBJ whole genome shotgun (WGS) entry which is preliminary data.</text>
</comment>
<protein>
    <submittedName>
        <fullName evidence="1">Uncharacterized protein</fullName>
    </submittedName>
</protein>
<sequence length="144" mass="16265">MVVGISCPIVQRHGKKFEPVKDGYRHYFDFEWGRGLDLRDYRLDLLAEAFIQQRLAYILDYLEINHWVQRQGARRPRSNTMKLGCLTPSLSPIPPPVLPSSASDRSFACIKKVSGFSNGLNLIVLSILGLGNIGCPYEIGHLHQ</sequence>
<dbReference type="AlphaFoldDB" id="A0AA87ZTX8"/>
<name>A0AA87ZTX8_FICCA</name>
<evidence type="ECO:0000313" key="2">
    <source>
        <dbReference type="Proteomes" id="UP001187192"/>
    </source>
</evidence>